<dbReference type="PANTHER" id="PTHR42783">
    <property type="entry name" value="GLUTAMATE SYNTHASE [NADPH] SMALL CHAIN"/>
    <property type="match status" value="1"/>
</dbReference>
<proteinExistence type="predicted"/>
<dbReference type="InterPro" id="IPR028261">
    <property type="entry name" value="DPD_II"/>
</dbReference>
<dbReference type="PANTHER" id="PTHR42783:SF3">
    <property type="entry name" value="GLUTAMATE SYNTHASE [NADPH] SMALL CHAIN-RELATED"/>
    <property type="match status" value="1"/>
</dbReference>
<dbReference type="AlphaFoldDB" id="A0AAE9Z9M5"/>
<dbReference type="InterPro" id="IPR017896">
    <property type="entry name" value="4Fe4S_Fe-S-bd"/>
</dbReference>
<dbReference type="PROSITE" id="PS51379">
    <property type="entry name" value="4FE4S_FER_2"/>
    <property type="match status" value="1"/>
</dbReference>
<feature type="domain" description="4Fe-4S ferredoxin-type" evidence="1">
    <location>
        <begin position="31"/>
        <end position="64"/>
    </location>
</feature>
<dbReference type="InterPro" id="IPR023753">
    <property type="entry name" value="FAD/NAD-binding_dom"/>
</dbReference>
<dbReference type="Gene3D" id="1.10.1060.10">
    <property type="entry name" value="Alpha-helical ferredoxin"/>
    <property type="match status" value="1"/>
</dbReference>
<keyword evidence="3" id="KW-1185">Reference proteome</keyword>
<dbReference type="Proteomes" id="UP000032352">
    <property type="component" value="Chromosome pTvir"/>
</dbReference>
<dbReference type="KEGG" id="tvd:SG34_032200"/>
<name>A0AAE9Z9M5_9GAMM</name>
<dbReference type="EMBL" id="CP059734">
    <property type="protein sequence ID" value="WDE08585.1"/>
    <property type="molecule type" value="Genomic_DNA"/>
</dbReference>
<dbReference type="GO" id="GO:0051536">
    <property type="term" value="F:iron-sulfur cluster binding"/>
    <property type="evidence" value="ECO:0007669"/>
    <property type="project" value="InterPro"/>
</dbReference>
<dbReference type="SUPFAM" id="SSF51971">
    <property type="entry name" value="Nucleotide-binding domain"/>
    <property type="match status" value="1"/>
</dbReference>
<protein>
    <submittedName>
        <fullName evidence="2">NAD(P)-dependent oxidoreductase</fullName>
    </submittedName>
</protein>
<reference evidence="2 3" key="2">
    <citation type="journal article" date="2022" name="Mar. Drugs">
        <title>Bioassay-Guided Fractionation Leads to the Detection of Cholic Acid Generated by the Rare Thalassomonas sp.</title>
        <authorList>
            <person name="Pheiffer F."/>
            <person name="Schneider Y.K."/>
            <person name="Hansen E.H."/>
            <person name="Andersen J.H."/>
            <person name="Isaksson J."/>
            <person name="Busche T."/>
            <person name="R C."/>
            <person name="Kalinowski J."/>
            <person name="Zyl L.V."/>
            <person name="Trindade M."/>
        </authorList>
    </citation>
    <scope>NUCLEOTIDE SEQUENCE [LARGE SCALE GENOMIC DNA]</scope>
    <source>
        <strain evidence="2 3">XOM25</strain>
    </source>
</reference>
<dbReference type="PRINTS" id="PR00469">
    <property type="entry name" value="PNDRDTASEII"/>
</dbReference>
<evidence type="ECO:0000259" key="1">
    <source>
        <dbReference type="PROSITE" id="PS51379"/>
    </source>
</evidence>
<accession>A0AAE9Z9M5</accession>
<gene>
    <name evidence="2" type="ORF">SG34_032200</name>
</gene>
<evidence type="ECO:0000313" key="3">
    <source>
        <dbReference type="Proteomes" id="UP000032352"/>
    </source>
</evidence>
<dbReference type="InterPro" id="IPR009051">
    <property type="entry name" value="Helical_ferredxn"/>
</dbReference>
<dbReference type="PRINTS" id="PR00368">
    <property type="entry name" value="FADPNR"/>
</dbReference>
<dbReference type="GO" id="GO:0016491">
    <property type="term" value="F:oxidoreductase activity"/>
    <property type="evidence" value="ECO:0007669"/>
    <property type="project" value="InterPro"/>
</dbReference>
<dbReference type="Gene3D" id="3.50.50.60">
    <property type="entry name" value="FAD/NAD(P)-binding domain"/>
    <property type="match status" value="3"/>
</dbReference>
<reference evidence="2 3" key="1">
    <citation type="journal article" date="2015" name="Genome Announc.">
        <title>Draft Genome Sequences of Marine Isolates of Thalassomonas viridans and Thalassomonas actiniarum.</title>
        <authorList>
            <person name="Olonade I."/>
            <person name="van Zyl L.J."/>
            <person name="Trindade M."/>
        </authorList>
    </citation>
    <scope>NUCLEOTIDE SEQUENCE [LARGE SCALE GENOMIC DNA]</scope>
    <source>
        <strain evidence="2 3">XOM25</strain>
    </source>
</reference>
<dbReference type="InterPro" id="IPR036188">
    <property type="entry name" value="FAD/NAD-bd_sf"/>
</dbReference>
<organism evidence="2 3">
    <name type="scientific">Thalassomonas viridans</name>
    <dbReference type="NCBI Taxonomy" id="137584"/>
    <lineage>
        <taxon>Bacteria</taxon>
        <taxon>Pseudomonadati</taxon>
        <taxon>Pseudomonadota</taxon>
        <taxon>Gammaproteobacteria</taxon>
        <taxon>Alteromonadales</taxon>
        <taxon>Colwelliaceae</taxon>
        <taxon>Thalassomonas</taxon>
    </lineage>
</organism>
<dbReference type="SUPFAM" id="SSF46548">
    <property type="entry name" value="alpha-helical ferredoxin"/>
    <property type="match status" value="1"/>
</dbReference>
<dbReference type="RefSeq" id="WP_044842779.1">
    <property type="nucleotide sequence ID" value="NZ_CP059734.1"/>
</dbReference>
<evidence type="ECO:0000313" key="2">
    <source>
        <dbReference type="EMBL" id="WDE08585.1"/>
    </source>
</evidence>
<dbReference type="Pfam" id="PF07992">
    <property type="entry name" value="Pyr_redox_2"/>
    <property type="match status" value="1"/>
</dbReference>
<sequence length="469" mass="50206">MAQSGVIKPSPLTKNEIDDNFADIAPPLSKKQVMVASERCLFCHDAPCINACPTEIDIPLFIRKLNTGNTFGAAKTILSANILGGSCARVCPAETLCEQACVRNRLEGEPVNISGLQRYAIDQLAPDSEYPFKRSACSTKHVAVVGAGPAGLACAHRLAQNGHRVTIYEAAAKSGGLNEYGIAKYKLVDDYAQQEVAFVLKIGGIDIKYQTALGRDVSLTELRYSHDAVFIGVGLSYSRCLNIPGENLPGVQDAEGYIRELRQSSNMAELPLGQKIVVIGGGMTAIDIAVQAKKLGAEQVTLVYRRDRSVMGASSHEQKLALNMGVNFIFNAVPSAIIGNEKGLSSAIFTKTSAEIQGNIRSAAQSFQLPCDQVFKAIGQKLDKTVFDELSTQATAIKPRIDNYGRIAVNDKFETSINGVFAGGDCIKGDNLVVEAVAQGNKAAIAIDLFLNSAPKSSPLAESRSHRRD</sequence>
<dbReference type="Pfam" id="PF14691">
    <property type="entry name" value="Fer4_20"/>
    <property type="match status" value="1"/>
</dbReference>